<sequence>MNGNYDGGRFPVWTCLQANQLGGLTSYRKYSTETEKRDEYHSIVEREYRLFDIRWTACFANLPHSKSLKMAQGHRVRYKDEKESEKGSRRRVTVEVEPAPIRKTMCTSLCAHLCMYNRHLAHLPPSERGASSSKATMDTSKEPLFAFLPRKVTGK</sequence>
<dbReference type="AlphaFoldDB" id="A0AA39QHJ4"/>
<gene>
    <name evidence="1" type="ORF">EDD18DRAFT_1100912</name>
</gene>
<reference evidence="1" key="1">
    <citation type="submission" date="2023-06" db="EMBL/GenBank/DDBJ databases">
        <authorList>
            <consortium name="Lawrence Berkeley National Laboratory"/>
            <person name="Ahrendt S."/>
            <person name="Sahu N."/>
            <person name="Indic B."/>
            <person name="Wong-Bajracharya J."/>
            <person name="Merenyi Z."/>
            <person name="Ke H.-M."/>
            <person name="Monk M."/>
            <person name="Kocsube S."/>
            <person name="Drula E."/>
            <person name="Lipzen A."/>
            <person name="Balint B."/>
            <person name="Henrissat B."/>
            <person name="Andreopoulos B."/>
            <person name="Martin F.M."/>
            <person name="Harder C.B."/>
            <person name="Rigling D."/>
            <person name="Ford K.L."/>
            <person name="Foster G.D."/>
            <person name="Pangilinan J."/>
            <person name="Papanicolaou A."/>
            <person name="Barry K."/>
            <person name="LaButti K."/>
            <person name="Viragh M."/>
            <person name="Koriabine M."/>
            <person name="Yan M."/>
            <person name="Riley R."/>
            <person name="Champramary S."/>
            <person name="Plett K.L."/>
            <person name="Tsai I.J."/>
            <person name="Slot J."/>
            <person name="Sipos G."/>
            <person name="Plett J."/>
            <person name="Nagy L.G."/>
            <person name="Grigoriev I.V."/>
        </authorList>
    </citation>
    <scope>NUCLEOTIDE SEQUENCE</scope>
    <source>
        <strain evidence="1">HWK02</strain>
    </source>
</reference>
<accession>A0AA39QHJ4</accession>
<protein>
    <submittedName>
        <fullName evidence="1">Uncharacterized protein</fullName>
    </submittedName>
</protein>
<organism evidence="1 2">
    <name type="scientific">Armillaria luteobubalina</name>
    <dbReference type="NCBI Taxonomy" id="153913"/>
    <lineage>
        <taxon>Eukaryota</taxon>
        <taxon>Fungi</taxon>
        <taxon>Dikarya</taxon>
        <taxon>Basidiomycota</taxon>
        <taxon>Agaricomycotina</taxon>
        <taxon>Agaricomycetes</taxon>
        <taxon>Agaricomycetidae</taxon>
        <taxon>Agaricales</taxon>
        <taxon>Marasmiineae</taxon>
        <taxon>Physalacriaceae</taxon>
        <taxon>Armillaria</taxon>
    </lineage>
</organism>
<evidence type="ECO:0000313" key="2">
    <source>
        <dbReference type="Proteomes" id="UP001175228"/>
    </source>
</evidence>
<dbReference type="Proteomes" id="UP001175228">
    <property type="component" value="Unassembled WGS sequence"/>
</dbReference>
<comment type="caution">
    <text evidence="1">The sequence shown here is derived from an EMBL/GenBank/DDBJ whole genome shotgun (WGS) entry which is preliminary data.</text>
</comment>
<evidence type="ECO:0000313" key="1">
    <source>
        <dbReference type="EMBL" id="KAK0502486.1"/>
    </source>
</evidence>
<name>A0AA39QHJ4_9AGAR</name>
<dbReference type="EMBL" id="JAUEPU010000005">
    <property type="protein sequence ID" value="KAK0502486.1"/>
    <property type="molecule type" value="Genomic_DNA"/>
</dbReference>
<proteinExistence type="predicted"/>
<keyword evidence="2" id="KW-1185">Reference proteome</keyword>